<proteinExistence type="predicted"/>
<gene>
    <name evidence="1" type="ORF">DR864_12660</name>
</gene>
<dbReference type="InterPro" id="IPR053865">
    <property type="entry name" value="DUF6934"/>
</dbReference>
<reference evidence="1 2" key="1">
    <citation type="submission" date="2018-07" db="EMBL/GenBank/DDBJ databases">
        <title>Genome sequencing of Runella.</title>
        <authorList>
            <person name="Baek M.-G."/>
            <person name="Yi H."/>
        </authorList>
    </citation>
    <scope>NUCLEOTIDE SEQUENCE [LARGE SCALE GENOMIC DNA]</scope>
    <source>
        <strain evidence="1 2">HYN0085</strain>
    </source>
</reference>
<name>A0A344TIS5_9BACT</name>
<sequence>MNYPSYVFYSNQNSTEFFFESIGSKGVINKVIAFQETSFAGIYNLALGDINPLTNEVDDTVVTDNGDTEKILATTFQIVNHYFSLFPHHQIYFSGNSPARNRLYRIAINHSFYALDSIFELFGVMNNELEPFVSTRPYQAFLIRKK</sequence>
<dbReference type="Proteomes" id="UP000251993">
    <property type="component" value="Chromosome"/>
</dbReference>
<protein>
    <submittedName>
        <fullName evidence="1">Uncharacterized protein</fullName>
    </submittedName>
</protein>
<dbReference type="RefSeq" id="WP_114067329.1">
    <property type="nucleotide sequence ID" value="NZ_CP030850.1"/>
</dbReference>
<dbReference type="KEGG" id="run:DR864_12660"/>
<accession>A0A344TIS5</accession>
<organism evidence="1 2">
    <name type="scientific">Runella rosea</name>
    <dbReference type="NCBI Taxonomy" id="2259595"/>
    <lineage>
        <taxon>Bacteria</taxon>
        <taxon>Pseudomonadati</taxon>
        <taxon>Bacteroidota</taxon>
        <taxon>Cytophagia</taxon>
        <taxon>Cytophagales</taxon>
        <taxon>Spirosomataceae</taxon>
        <taxon>Runella</taxon>
    </lineage>
</organism>
<evidence type="ECO:0000313" key="1">
    <source>
        <dbReference type="EMBL" id="AXE18546.1"/>
    </source>
</evidence>
<dbReference type="EMBL" id="CP030850">
    <property type="protein sequence ID" value="AXE18546.1"/>
    <property type="molecule type" value="Genomic_DNA"/>
</dbReference>
<keyword evidence="2" id="KW-1185">Reference proteome</keyword>
<dbReference type="OrthoDB" id="1343312at2"/>
<dbReference type="Pfam" id="PF22028">
    <property type="entry name" value="DUF6934"/>
    <property type="match status" value="1"/>
</dbReference>
<dbReference type="AlphaFoldDB" id="A0A344TIS5"/>
<evidence type="ECO:0000313" key="2">
    <source>
        <dbReference type="Proteomes" id="UP000251993"/>
    </source>
</evidence>